<keyword evidence="4" id="KW-1185">Reference proteome</keyword>
<dbReference type="AlphaFoldDB" id="A0A6A6DPD3"/>
<protein>
    <submittedName>
        <fullName evidence="3">Uncharacterized protein</fullName>
    </submittedName>
</protein>
<dbReference type="EMBL" id="ML994662">
    <property type="protein sequence ID" value="KAF2179830.1"/>
    <property type="molecule type" value="Genomic_DNA"/>
</dbReference>
<dbReference type="Proteomes" id="UP000800200">
    <property type="component" value="Unassembled WGS sequence"/>
</dbReference>
<proteinExistence type="predicted"/>
<feature type="transmembrane region" description="Helical" evidence="2">
    <location>
        <begin position="52"/>
        <end position="84"/>
    </location>
</feature>
<feature type="region of interest" description="Disordered" evidence="1">
    <location>
        <begin position="150"/>
        <end position="240"/>
    </location>
</feature>
<dbReference type="PANTHER" id="PTHR38794:SF1">
    <property type="entry name" value="INTEGRAL MEMBRANE PROTEIN"/>
    <property type="match status" value="1"/>
</dbReference>
<name>A0A6A6DPD3_9PEZI</name>
<feature type="compositionally biased region" description="Polar residues" evidence="1">
    <location>
        <begin position="162"/>
        <end position="171"/>
    </location>
</feature>
<sequence length="240" mass="26877">MFAIAQTATVSIGVKNRLGNFTGFETEAQFDAQQRYSENHHIFASPAAKFPLAIYAFLILFILVEIFNVVTDTALALLPSIIIFGLQLETKRKIITTDFFMSRILYTFALFVMVIQKFGIVTARGPYLEPFLESLNSGMIGNDDIRRCQGGTTLDYPKEPKGSNNSRTLKNSKQSSGSFFSRSGRKSARRDEESELGVMKSASFPDGRKAFHKMQVSATPSGEREDWEEGSQSSRTRIIR</sequence>
<evidence type="ECO:0000313" key="4">
    <source>
        <dbReference type="Proteomes" id="UP000800200"/>
    </source>
</evidence>
<feature type="compositionally biased region" description="Low complexity" evidence="1">
    <location>
        <begin position="172"/>
        <end position="182"/>
    </location>
</feature>
<evidence type="ECO:0000256" key="2">
    <source>
        <dbReference type="SAM" id="Phobius"/>
    </source>
</evidence>
<keyword evidence="2" id="KW-0472">Membrane</keyword>
<keyword evidence="2" id="KW-1133">Transmembrane helix</keyword>
<accession>A0A6A6DPD3</accession>
<feature type="transmembrane region" description="Helical" evidence="2">
    <location>
        <begin position="104"/>
        <end position="123"/>
    </location>
</feature>
<feature type="compositionally biased region" description="Polar residues" evidence="1">
    <location>
        <begin position="230"/>
        <end position="240"/>
    </location>
</feature>
<gene>
    <name evidence="3" type="ORF">K469DRAFT_753708</name>
</gene>
<evidence type="ECO:0000256" key="1">
    <source>
        <dbReference type="SAM" id="MobiDB-lite"/>
    </source>
</evidence>
<reference evidence="3" key="1">
    <citation type="journal article" date="2020" name="Stud. Mycol.">
        <title>101 Dothideomycetes genomes: a test case for predicting lifestyles and emergence of pathogens.</title>
        <authorList>
            <person name="Haridas S."/>
            <person name="Albert R."/>
            <person name="Binder M."/>
            <person name="Bloem J."/>
            <person name="Labutti K."/>
            <person name="Salamov A."/>
            <person name="Andreopoulos B."/>
            <person name="Baker S."/>
            <person name="Barry K."/>
            <person name="Bills G."/>
            <person name="Bluhm B."/>
            <person name="Cannon C."/>
            <person name="Castanera R."/>
            <person name="Culley D."/>
            <person name="Daum C."/>
            <person name="Ezra D."/>
            <person name="Gonzalez J."/>
            <person name="Henrissat B."/>
            <person name="Kuo A."/>
            <person name="Liang C."/>
            <person name="Lipzen A."/>
            <person name="Lutzoni F."/>
            <person name="Magnuson J."/>
            <person name="Mondo S."/>
            <person name="Nolan M."/>
            <person name="Ohm R."/>
            <person name="Pangilinan J."/>
            <person name="Park H.-J."/>
            <person name="Ramirez L."/>
            <person name="Alfaro M."/>
            <person name="Sun H."/>
            <person name="Tritt A."/>
            <person name="Yoshinaga Y."/>
            <person name="Zwiers L.-H."/>
            <person name="Turgeon B."/>
            <person name="Goodwin S."/>
            <person name="Spatafora J."/>
            <person name="Crous P."/>
            <person name="Grigoriev I."/>
        </authorList>
    </citation>
    <scope>NUCLEOTIDE SEQUENCE</scope>
    <source>
        <strain evidence="3">CBS 207.26</strain>
    </source>
</reference>
<organism evidence="3 4">
    <name type="scientific">Zopfia rhizophila CBS 207.26</name>
    <dbReference type="NCBI Taxonomy" id="1314779"/>
    <lineage>
        <taxon>Eukaryota</taxon>
        <taxon>Fungi</taxon>
        <taxon>Dikarya</taxon>
        <taxon>Ascomycota</taxon>
        <taxon>Pezizomycotina</taxon>
        <taxon>Dothideomycetes</taxon>
        <taxon>Dothideomycetes incertae sedis</taxon>
        <taxon>Zopfiaceae</taxon>
        <taxon>Zopfia</taxon>
    </lineage>
</organism>
<keyword evidence="2" id="KW-0812">Transmembrane</keyword>
<evidence type="ECO:0000313" key="3">
    <source>
        <dbReference type="EMBL" id="KAF2179830.1"/>
    </source>
</evidence>
<dbReference type="OrthoDB" id="3918601at2759"/>
<dbReference type="PANTHER" id="PTHR38794">
    <property type="entry name" value="INTEGRAL MEMBRANE PROTEIN"/>
    <property type="match status" value="1"/>
</dbReference>